<dbReference type="Gene3D" id="3.30.428.10">
    <property type="entry name" value="HIT-like"/>
    <property type="match status" value="1"/>
</dbReference>
<dbReference type="KEGG" id="kng:KNAG_0B01120"/>
<evidence type="ECO:0000259" key="2">
    <source>
        <dbReference type="Pfam" id="PF04677"/>
    </source>
</evidence>
<evidence type="ECO:0000313" key="3">
    <source>
        <dbReference type="EMBL" id="CCK68559.1"/>
    </source>
</evidence>
<dbReference type="OrthoDB" id="444325at2759"/>
<dbReference type="GO" id="GO:0005829">
    <property type="term" value="C:cytosol"/>
    <property type="evidence" value="ECO:0007669"/>
    <property type="project" value="EnsemblFungi"/>
</dbReference>
<dbReference type="AlphaFoldDB" id="J7S383"/>
<dbReference type="EMBL" id="HE978315">
    <property type="protein sequence ID" value="CCK68559.1"/>
    <property type="molecule type" value="Genomic_DNA"/>
</dbReference>
<feature type="domain" description="Cwf19-like C-terminal" evidence="2">
    <location>
        <begin position="241"/>
        <end position="367"/>
    </location>
</feature>
<dbReference type="InterPro" id="IPR006768">
    <property type="entry name" value="Cwf19-like_C_dom-1"/>
</dbReference>
<dbReference type="GO" id="GO:0061632">
    <property type="term" value="F:RNA lariat debranching enzyme activator activity"/>
    <property type="evidence" value="ECO:0007669"/>
    <property type="project" value="EnsemblFungi"/>
</dbReference>
<reference evidence="4" key="2">
    <citation type="submission" date="2012-08" db="EMBL/GenBank/DDBJ databases">
        <title>Genome sequence of Kazachstania naganishii.</title>
        <authorList>
            <person name="Gordon J.L."/>
            <person name="Armisen D."/>
            <person name="Proux-Wera E."/>
            <person name="OhEigeartaigh S.S."/>
            <person name="Byrne K.P."/>
            <person name="Wolfe K.H."/>
        </authorList>
    </citation>
    <scope>NUCLEOTIDE SEQUENCE [LARGE SCALE GENOMIC DNA]</scope>
    <source>
        <strain evidence="4">ATCC MYA-139 / BCRC 22969 / CBS 8797 / CCRC 22969 / KCTC 17520 / NBRC 10181 / NCYC 3082</strain>
    </source>
</reference>
<dbReference type="GeneID" id="34524209"/>
<dbReference type="GO" id="GO:0000398">
    <property type="term" value="P:mRNA splicing, via spliceosome"/>
    <property type="evidence" value="ECO:0007669"/>
    <property type="project" value="EnsemblFungi"/>
</dbReference>
<dbReference type="OMA" id="FSGHCLI"/>
<reference evidence="3 4" key="1">
    <citation type="journal article" date="2011" name="Proc. Natl. Acad. Sci. U.S.A.">
        <title>Evolutionary erosion of yeast sex chromosomes by mating-type switching accidents.</title>
        <authorList>
            <person name="Gordon J.L."/>
            <person name="Armisen D."/>
            <person name="Proux-Wera E."/>
            <person name="Oheigeartaigh S.S."/>
            <person name="Byrne K.P."/>
            <person name="Wolfe K.H."/>
        </authorList>
    </citation>
    <scope>NUCLEOTIDE SEQUENCE [LARGE SCALE GENOMIC DNA]</scope>
    <source>
        <strain evidence="4">ATCC MYA-139 / BCRC 22969 / CBS 8797 / CCRC 22969 / KCTC 17520 / NBRC 10181 / NCYC 3082</strain>
    </source>
</reference>
<dbReference type="Pfam" id="PF04677">
    <property type="entry name" value="CwfJ_C_1"/>
    <property type="match status" value="1"/>
</dbReference>
<dbReference type="InterPro" id="IPR006767">
    <property type="entry name" value="Cwf19-like_C_dom-2"/>
</dbReference>
<gene>
    <name evidence="3" type="primary">KNAG0B01120</name>
    <name evidence="3" type="ordered locus">KNAG_0B01120</name>
</gene>
<organism evidence="3 4">
    <name type="scientific">Huiozyma naganishii (strain ATCC MYA-139 / BCRC 22969 / CBS 8797 / KCTC 17520 / NBRC 10181 / NCYC 3082 / Yp74L-3)</name>
    <name type="common">Yeast</name>
    <name type="synonym">Kazachstania naganishii</name>
    <dbReference type="NCBI Taxonomy" id="1071383"/>
    <lineage>
        <taxon>Eukaryota</taxon>
        <taxon>Fungi</taxon>
        <taxon>Dikarya</taxon>
        <taxon>Ascomycota</taxon>
        <taxon>Saccharomycotina</taxon>
        <taxon>Saccharomycetes</taxon>
        <taxon>Saccharomycetales</taxon>
        <taxon>Saccharomycetaceae</taxon>
        <taxon>Huiozyma</taxon>
    </lineage>
</organism>
<dbReference type="SUPFAM" id="SSF54197">
    <property type="entry name" value="HIT-like"/>
    <property type="match status" value="1"/>
</dbReference>
<dbReference type="PANTHER" id="PTHR12072:SF4">
    <property type="entry name" value="CWF19-LIKE PROTEIN 1"/>
    <property type="match status" value="1"/>
</dbReference>
<feature type="domain" description="Cwf19-like protein C-terminal" evidence="1">
    <location>
        <begin position="404"/>
        <end position="488"/>
    </location>
</feature>
<dbReference type="Pfam" id="PF04676">
    <property type="entry name" value="CwfJ_C_2"/>
    <property type="match status" value="1"/>
</dbReference>
<dbReference type="GO" id="GO:0071014">
    <property type="term" value="C:post-mRNA release spliceosomal complex"/>
    <property type="evidence" value="ECO:0007669"/>
    <property type="project" value="TreeGrafter"/>
</dbReference>
<dbReference type="InterPro" id="IPR040194">
    <property type="entry name" value="Cwf19-like"/>
</dbReference>
<accession>J7S383</accession>
<dbReference type="InterPro" id="IPR036265">
    <property type="entry name" value="HIT-like_sf"/>
</dbReference>
<keyword evidence="4" id="KW-1185">Reference proteome</keyword>
<dbReference type="PANTHER" id="PTHR12072">
    <property type="entry name" value="CWF19, CELL CYCLE CONTROL PROTEIN"/>
    <property type="match status" value="1"/>
</dbReference>
<dbReference type="Proteomes" id="UP000006310">
    <property type="component" value="Chromosome 2"/>
</dbReference>
<dbReference type="HOGENOM" id="CLU_019955_0_0_1"/>
<dbReference type="STRING" id="1071383.J7S383"/>
<evidence type="ECO:0000313" key="4">
    <source>
        <dbReference type="Proteomes" id="UP000006310"/>
    </source>
</evidence>
<proteinExistence type="predicted"/>
<name>J7S383_HUIN7</name>
<evidence type="ECO:0008006" key="5">
    <source>
        <dbReference type="Google" id="ProtNLM"/>
    </source>
</evidence>
<sequence>MKALEKIAKATKKSGPFHCCFVLGNEKYHDELADYEQDKLPPVFAFNSSFSLSPEHSGSETINDKIQYLNGCGIYQTTGGLTIAYVTYMSNELSQYKNAILQKFRKIEEGIVVDILVTNEWSEAISHEQCDTLGSPVIDEIVKLLEPRYHFSSSKKGKFVELNPFQWADSGYTSRFINLSELGSNEKWAYAFQVCPSTLQESENLPSNLASNPYLPSNKKRHFDEGETLPAKSSVDTNGTKKMKTVLPENCHFCFSNQSLQDHMIITIDEKVYVTIARGPLTIPSGEMYFSGHCLIIPIKHVPKMITGEESHDIESELFTDMLQCQESIVRMNYVNFDMSTIVFEINSERSIHFHKQVLPIPKHHILRFQNALKKQADFNNEKLDRNAKLEFRQFVSPSDSEYTAVVHDPKSNYMQFTVYETSTSPPIIHLATFDSESRIDLQFGRRVVAYLLHLTKRIKWDSPACLQSIEQETKEAELFQKAYKDFEVRHDL</sequence>
<dbReference type="eggNOG" id="KOG2476">
    <property type="taxonomic scope" value="Eukaryota"/>
</dbReference>
<protein>
    <recommendedName>
        <fullName evidence="5">Cwf19-like C-terminal domain-containing protein</fullName>
    </recommendedName>
</protein>
<dbReference type="RefSeq" id="XP_022462805.1">
    <property type="nucleotide sequence ID" value="XM_022611391.1"/>
</dbReference>
<evidence type="ECO:0000259" key="1">
    <source>
        <dbReference type="Pfam" id="PF04676"/>
    </source>
</evidence>